<gene>
    <name evidence="6" type="ORF">CZ674_06565</name>
</gene>
<dbReference type="FunFam" id="3.40.1390.30:FF:000001">
    <property type="entry name" value="GTP cyclohydrolase 1 type 2"/>
    <property type="match status" value="1"/>
</dbReference>
<dbReference type="PANTHER" id="PTHR13799:SF14">
    <property type="entry name" value="GTP CYCLOHYDROLASE 1 TYPE 2 HOMOLOG"/>
    <property type="match status" value="1"/>
</dbReference>
<feature type="binding site" evidence="5">
    <location>
        <position position="236"/>
    </location>
    <ligand>
        <name>a divalent metal cation</name>
        <dbReference type="ChEBI" id="CHEBI:60240"/>
        <label>1</label>
    </ligand>
</feature>
<sequence>MTTLSDVRAVVEDLWPADRAEGWDAVGLVAGDPSQRIERILLAVDPVLETAAEARELNADMLLVHHPLLLRGVTSVAADRPKGRIVTDLIGSGIALLAAHTNADIVERGTSAELARAIGLTETRPIVANGADESIGLGRIGTLPEPTTLGALAAKLAQSLPSTATGVRGAGDYTETVQRIAVCGGAGDSLLEHEAVLEADAYVTADLRHHPASEARDRHSMGAGPALIDLSHWASEWLWLNAAREQLAERLPGVEITVSDLRTDPWDFALPQ</sequence>
<evidence type="ECO:0000256" key="4">
    <source>
        <dbReference type="ARBA" id="ARBA00022723"/>
    </source>
</evidence>
<dbReference type="Proteomes" id="UP000195787">
    <property type="component" value="Unassembled WGS sequence"/>
</dbReference>
<accession>A0A1R4FT99</accession>
<feature type="binding site" evidence="5">
    <location>
        <position position="66"/>
    </location>
    <ligand>
        <name>a divalent metal cation</name>
        <dbReference type="ChEBI" id="CHEBI:60240"/>
        <label>1</label>
    </ligand>
</feature>
<evidence type="ECO:0000313" key="7">
    <source>
        <dbReference type="Proteomes" id="UP000195787"/>
    </source>
</evidence>
<reference evidence="6 7" key="1">
    <citation type="submission" date="2017-02" db="EMBL/GenBank/DDBJ databases">
        <authorList>
            <person name="Peterson S.W."/>
        </authorList>
    </citation>
    <scope>NUCLEOTIDE SEQUENCE [LARGE SCALE GENOMIC DNA]</scope>
    <source>
        <strain evidence="6 7">LMG 22410</strain>
    </source>
</reference>
<evidence type="ECO:0000256" key="2">
    <source>
        <dbReference type="ARBA" id="ARBA00011643"/>
    </source>
</evidence>
<dbReference type="InterPro" id="IPR036069">
    <property type="entry name" value="DUF34/NIF3_sf"/>
</dbReference>
<name>A0A1R4FT99_9MICO</name>
<organism evidence="6 7">
    <name type="scientific">Agrococcus casei LMG 22410</name>
    <dbReference type="NCBI Taxonomy" id="1255656"/>
    <lineage>
        <taxon>Bacteria</taxon>
        <taxon>Bacillati</taxon>
        <taxon>Actinomycetota</taxon>
        <taxon>Actinomycetes</taxon>
        <taxon>Micrococcales</taxon>
        <taxon>Microbacteriaceae</taxon>
        <taxon>Agrococcus</taxon>
    </lineage>
</organism>
<evidence type="ECO:0000313" key="6">
    <source>
        <dbReference type="EMBL" id="SJM59146.1"/>
    </source>
</evidence>
<dbReference type="SUPFAM" id="SSF102705">
    <property type="entry name" value="NIF3 (NGG1p interacting factor 3)-like"/>
    <property type="match status" value="1"/>
</dbReference>
<protein>
    <recommendedName>
        <fullName evidence="3">GTP cyclohydrolase 1 type 2 homolog</fullName>
    </recommendedName>
</protein>
<evidence type="ECO:0000256" key="1">
    <source>
        <dbReference type="ARBA" id="ARBA00006964"/>
    </source>
</evidence>
<comment type="similarity">
    <text evidence="1">Belongs to the GTP cyclohydrolase I type 2/NIF3 family.</text>
</comment>
<dbReference type="AlphaFoldDB" id="A0A1R4FT99"/>
<dbReference type="Gene3D" id="3.40.1390.30">
    <property type="entry name" value="NIF3 (NGG1p interacting factor 3)-like"/>
    <property type="match status" value="2"/>
</dbReference>
<dbReference type="GeneID" id="303172885"/>
<comment type="subunit">
    <text evidence="2">Homohexamer.</text>
</comment>
<dbReference type="NCBIfam" id="TIGR00486">
    <property type="entry name" value="YbgI_SA1388"/>
    <property type="match status" value="1"/>
</dbReference>
<dbReference type="Pfam" id="PF01784">
    <property type="entry name" value="DUF34_NIF3"/>
    <property type="match status" value="1"/>
</dbReference>
<dbReference type="PANTHER" id="PTHR13799">
    <property type="entry name" value="NGG1 INTERACTING FACTOR 3"/>
    <property type="match status" value="1"/>
</dbReference>
<feature type="binding site" evidence="5">
    <location>
        <position position="104"/>
    </location>
    <ligand>
        <name>a divalent metal cation</name>
        <dbReference type="ChEBI" id="CHEBI:60240"/>
        <label>1</label>
    </ligand>
</feature>
<dbReference type="EMBL" id="FUHU01000026">
    <property type="protein sequence ID" value="SJM59146.1"/>
    <property type="molecule type" value="Genomic_DNA"/>
</dbReference>
<feature type="binding site" evidence="5">
    <location>
        <position position="232"/>
    </location>
    <ligand>
        <name>a divalent metal cation</name>
        <dbReference type="ChEBI" id="CHEBI:60240"/>
        <label>1</label>
    </ligand>
</feature>
<dbReference type="GO" id="GO:0005737">
    <property type="term" value="C:cytoplasm"/>
    <property type="evidence" value="ECO:0007669"/>
    <property type="project" value="TreeGrafter"/>
</dbReference>
<keyword evidence="4 5" id="KW-0479">Metal-binding</keyword>
<evidence type="ECO:0000256" key="5">
    <source>
        <dbReference type="PIRSR" id="PIRSR602678-1"/>
    </source>
</evidence>
<dbReference type="RefSeq" id="WP_086991742.1">
    <property type="nucleotide sequence ID" value="NZ_FUHU01000026.1"/>
</dbReference>
<proteinExistence type="inferred from homology"/>
<dbReference type="OrthoDB" id="9795763at2"/>
<dbReference type="GO" id="GO:0046872">
    <property type="term" value="F:metal ion binding"/>
    <property type="evidence" value="ECO:0007669"/>
    <property type="project" value="UniProtKB-KW"/>
</dbReference>
<feature type="binding site" evidence="5">
    <location>
        <position position="65"/>
    </location>
    <ligand>
        <name>a divalent metal cation</name>
        <dbReference type="ChEBI" id="CHEBI:60240"/>
        <label>1</label>
    </ligand>
</feature>
<evidence type="ECO:0000256" key="3">
    <source>
        <dbReference type="ARBA" id="ARBA00022112"/>
    </source>
</evidence>
<keyword evidence="7" id="KW-1185">Reference proteome</keyword>
<dbReference type="InterPro" id="IPR002678">
    <property type="entry name" value="DUF34/NIF3"/>
</dbReference>